<evidence type="ECO:0000256" key="1">
    <source>
        <dbReference type="ARBA" id="ARBA00004141"/>
    </source>
</evidence>
<dbReference type="PANTHER" id="PTHR33048">
    <property type="entry name" value="PTH11-LIKE INTEGRAL MEMBRANE PROTEIN (AFU_ORTHOLOGUE AFUA_5G11245)"/>
    <property type="match status" value="1"/>
</dbReference>
<feature type="transmembrane region" description="Helical" evidence="7">
    <location>
        <begin position="129"/>
        <end position="159"/>
    </location>
</feature>
<feature type="transmembrane region" description="Helical" evidence="7">
    <location>
        <begin position="47"/>
        <end position="73"/>
    </location>
</feature>
<dbReference type="AlphaFoldDB" id="A0A8K0SW50"/>
<dbReference type="InterPro" id="IPR052337">
    <property type="entry name" value="SAT4-like"/>
</dbReference>
<dbReference type="GO" id="GO:0016020">
    <property type="term" value="C:membrane"/>
    <property type="evidence" value="ECO:0007669"/>
    <property type="project" value="UniProtKB-SubCell"/>
</dbReference>
<keyword evidence="3 7" id="KW-1133">Transmembrane helix</keyword>
<dbReference type="Pfam" id="PF20684">
    <property type="entry name" value="Fung_rhodopsin"/>
    <property type="match status" value="1"/>
</dbReference>
<evidence type="ECO:0000256" key="2">
    <source>
        <dbReference type="ARBA" id="ARBA00022692"/>
    </source>
</evidence>
<feature type="transmembrane region" description="Helical" evidence="7">
    <location>
        <begin position="179"/>
        <end position="200"/>
    </location>
</feature>
<evidence type="ECO:0000256" key="5">
    <source>
        <dbReference type="ARBA" id="ARBA00038359"/>
    </source>
</evidence>
<keyword evidence="10" id="KW-1185">Reference proteome</keyword>
<comment type="similarity">
    <text evidence="5">Belongs to the SAT4 family.</text>
</comment>
<keyword evidence="4 7" id="KW-0472">Membrane</keyword>
<evidence type="ECO:0000256" key="3">
    <source>
        <dbReference type="ARBA" id="ARBA00022989"/>
    </source>
</evidence>
<feature type="transmembrane region" description="Helical" evidence="7">
    <location>
        <begin position="238"/>
        <end position="260"/>
    </location>
</feature>
<feature type="region of interest" description="Disordered" evidence="6">
    <location>
        <begin position="347"/>
        <end position="366"/>
    </location>
</feature>
<dbReference type="InterPro" id="IPR049326">
    <property type="entry name" value="Rhodopsin_dom_fungi"/>
</dbReference>
<organism evidence="9 10">
    <name type="scientific">Stachybotrys elegans</name>
    <dbReference type="NCBI Taxonomy" id="80388"/>
    <lineage>
        <taxon>Eukaryota</taxon>
        <taxon>Fungi</taxon>
        <taxon>Dikarya</taxon>
        <taxon>Ascomycota</taxon>
        <taxon>Pezizomycotina</taxon>
        <taxon>Sordariomycetes</taxon>
        <taxon>Hypocreomycetidae</taxon>
        <taxon>Hypocreales</taxon>
        <taxon>Stachybotryaceae</taxon>
        <taxon>Stachybotrys</taxon>
    </lineage>
</organism>
<comment type="caution">
    <text evidence="9">The sequence shown here is derived from an EMBL/GenBank/DDBJ whole genome shotgun (WGS) entry which is preliminary data.</text>
</comment>
<dbReference type="Proteomes" id="UP000813444">
    <property type="component" value="Unassembled WGS sequence"/>
</dbReference>
<feature type="transmembrane region" description="Helical" evidence="7">
    <location>
        <begin position="93"/>
        <end position="117"/>
    </location>
</feature>
<evidence type="ECO:0000313" key="9">
    <source>
        <dbReference type="EMBL" id="KAH7318290.1"/>
    </source>
</evidence>
<gene>
    <name evidence="9" type="ORF">B0I35DRAFT_238845</name>
</gene>
<dbReference type="PANTHER" id="PTHR33048:SF47">
    <property type="entry name" value="INTEGRAL MEMBRANE PROTEIN-RELATED"/>
    <property type="match status" value="1"/>
</dbReference>
<dbReference type="EMBL" id="JAGPNK010000007">
    <property type="protein sequence ID" value="KAH7318290.1"/>
    <property type="molecule type" value="Genomic_DNA"/>
</dbReference>
<evidence type="ECO:0000256" key="7">
    <source>
        <dbReference type="SAM" id="Phobius"/>
    </source>
</evidence>
<feature type="transmembrane region" description="Helical" evidence="7">
    <location>
        <begin position="212"/>
        <end position="232"/>
    </location>
</feature>
<proteinExistence type="inferred from homology"/>
<keyword evidence="2 7" id="KW-0812">Transmembrane</keyword>
<comment type="subcellular location">
    <subcellularLocation>
        <location evidence="1">Membrane</location>
        <topology evidence="1">Multi-pass membrane protein</topology>
    </subcellularLocation>
</comment>
<evidence type="ECO:0000256" key="4">
    <source>
        <dbReference type="ARBA" id="ARBA00023136"/>
    </source>
</evidence>
<evidence type="ECO:0000313" key="10">
    <source>
        <dbReference type="Proteomes" id="UP000813444"/>
    </source>
</evidence>
<evidence type="ECO:0000259" key="8">
    <source>
        <dbReference type="Pfam" id="PF20684"/>
    </source>
</evidence>
<feature type="domain" description="Rhodopsin" evidence="8">
    <location>
        <begin position="32"/>
        <end position="264"/>
    </location>
</feature>
<protein>
    <recommendedName>
        <fullName evidence="8">Rhodopsin domain-containing protein</fullName>
    </recommendedName>
</protein>
<evidence type="ECO:0000256" key="6">
    <source>
        <dbReference type="SAM" id="MobiDB-lite"/>
    </source>
</evidence>
<name>A0A8K0SW50_9HYPO</name>
<reference evidence="9" key="1">
    <citation type="journal article" date="2021" name="Nat. Commun.">
        <title>Genetic determinants of endophytism in the Arabidopsis root mycobiome.</title>
        <authorList>
            <person name="Mesny F."/>
            <person name="Miyauchi S."/>
            <person name="Thiergart T."/>
            <person name="Pickel B."/>
            <person name="Atanasova L."/>
            <person name="Karlsson M."/>
            <person name="Huettel B."/>
            <person name="Barry K.W."/>
            <person name="Haridas S."/>
            <person name="Chen C."/>
            <person name="Bauer D."/>
            <person name="Andreopoulos W."/>
            <person name="Pangilinan J."/>
            <person name="LaButti K."/>
            <person name="Riley R."/>
            <person name="Lipzen A."/>
            <person name="Clum A."/>
            <person name="Drula E."/>
            <person name="Henrissat B."/>
            <person name="Kohler A."/>
            <person name="Grigoriev I.V."/>
            <person name="Martin F.M."/>
            <person name="Hacquard S."/>
        </authorList>
    </citation>
    <scope>NUCLEOTIDE SEQUENCE</scope>
    <source>
        <strain evidence="9">MPI-CAGE-CH-0235</strain>
    </source>
</reference>
<dbReference type="OrthoDB" id="5146212at2759"/>
<sequence length="376" mass="41768">MPFNVFDESLQGAVFLICVITVPICTLITILRFVGTKRAGRAINWDDWFALVALVSFWLHAAVTLWTILILNGRDRFAQGSMSPNELVTMSQVGYAMQLNFPVNPTFAKLSLLVLYFRIFSINRKFARWVWALAIIQICWFLAIFLTRAMFCIPVSTLWSANFPRGCIDPSLLLAAGESVNAAISFAMIALAMYMVRTLIMSSGTRWKLRALFVFGGITGIIDVVSIIQAYGTIELNLTYLCLVTIQFMANTICCCAPVYRSILPRMPFLGKIVPKLSLGYYNKSRSSKGGASDNSSELPTLVTIGGTTWKRGMPNQNWIQLQGERSDQEGSGWAGVENIATIESRGTHSPVTSSSHAHRGQGQQFVKVDRTYEVV</sequence>
<feature type="transmembrane region" description="Helical" evidence="7">
    <location>
        <begin position="12"/>
        <end position="35"/>
    </location>
</feature>
<accession>A0A8K0SW50</accession>